<dbReference type="AlphaFoldDB" id="A0A413TY30"/>
<name>A0A413TY30_9FIRM</name>
<dbReference type="GO" id="GO:0005694">
    <property type="term" value="C:chromosome"/>
    <property type="evidence" value="ECO:0007669"/>
    <property type="project" value="TreeGrafter"/>
</dbReference>
<dbReference type="Proteomes" id="UP000283492">
    <property type="component" value="Unassembled WGS sequence"/>
</dbReference>
<dbReference type="InterPro" id="IPR050336">
    <property type="entry name" value="Chromosome_partition/occlusion"/>
</dbReference>
<evidence type="ECO:0000313" key="3">
    <source>
        <dbReference type="Proteomes" id="UP000283492"/>
    </source>
</evidence>
<protein>
    <recommendedName>
        <fullName evidence="1">ParB-like N-terminal domain-containing protein</fullName>
    </recommendedName>
</protein>
<dbReference type="Pfam" id="PF02195">
    <property type="entry name" value="ParB_N"/>
    <property type="match status" value="1"/>
</dbReference>
<organism evidence="2 3">
    <name type="scientific">Roseburia inulinivorans</name>
    <dbReference type="NCBI Taxonomy" id="360807"/>
    <lineage>
        <taxon>Bacteria</taxon>
        <taxon>Bacillati</taxon>
        <taxon>Bacillota</taxon>
        <taxon>Clostridia</taxon>
        <taxon>Lachnospirales</taxon>
        <taxon>Lachnospiraceae</taxon>
        <taxon>Roseburia</taxon>
    </lineage>
</organism>
<sequence>MAKFNMDKIKGLGGVPEQNENKGMVGAGLLNVASQAQAALQKATIFVPYDKIVRNPMNKMSLKNIDELAQLIELAGLQQPLVVKQTGDGKYMILTGERRYLAIGKLISEGKWNPENLVEVKLQDMDKLNVPLQEDTKELFEVVVTNQHRKKTDSDKYFEAMAWKKIIQEFRENGKQLRVVGYDENGEPIEQMRTIMTTGMDDDGNAIEEDITGMKTQQIIGDKLGVSAALVGQMEKIENNGSEALKDALMNEKVGISLGSKVAGLDQNEQENFLKTVLEKKDEGDTITNDDLRRYQYEKEKASVKKKEEEPEDDLLPGKLITEKQLKADLKKITKALKANGGIRLDDAKYDSYIRQIQLLEKLFV</sequence>
<accession>A0A413TY30</accession>
<dbReference type="Gene3D" id="3.90.1530.30">
    <property type="match status" value="1"/>
</dbReference>
<dbReference type="SMART" id="SM00470">
    <property type="entry name" value="ParB"/>
    <property type="match status" value="1"/>
</dbReference>
<gene>
    <name evidence="2" type="ORF">DW914_06675</name>
</gene>
<dbReference type="InterPro" id="IPR003115">
    <property type="entry name" value="ParB_N"/>
</dbReference>
<dbReference type="PANTHER" id="PTHR33375">
    <property type="entry name" value="CHROMOSOME-PARTITIONING PROTEIN PARB-RELATED"/>
    <property type="match status" value="1"/>
</dbReference>
<dbReference type="RefSeq" id="WP_118580782.1">
    <property type="nucleotide sequence ID" value="NZ_CABJFX010000008.1"/>
</dbReference>
<evidence type="ECO:0000313" key="2">
    <source>
        <dbReference type="EMBL" id="RHA89900.1"/>
    </source>
</evidence>
<dbReference type="GO" id="GO:0007059">
    <property type="term" value="P:chromosome segregation"/>
    <property type="evidence" value="ECO:0007669"/>
    <property type="project" value="TreeGrafter"/>
</dbReference>
<dbReference type="InterPro" id="IPR036086">
    <property type="entry name" value="ParB/Sulfiredoxin_sf"/>
</dbReference>
<comment type="caution">
    <text evidence="2">The sequence shown here is derived from an EMBL/GenBank/DDBJ whole genome shotgun (WGS) entry which is preliminary data.</text>
</comment>
<reference evidence="2 3" key="1">
    <citation type="submission" date="2018-08" db="EMBL/GenBank/DDBJ databases">
        <title>A genome reference for cultivated species of the human gut microbiota.</title>
        <authorList>
            <person name="Zou Y."/>
            <person name="Xue W."/>
            <person name="Luo G."/>
        </authorList>
    </citation>
    <scope>NUCLEOTIDE SEQUENCE [LARGE SCALE GENOMIC DNA]</scope>
    <source>
        <strain evidence="2 3">AM42-1AC</strain>
    </source>
</reference>
<dbReference type="PANTHER" id="PTHR33375:SF1">
    <property type="entry name" value="CHROMOSOME-PARTITIONING PROTEIN PARB-RELATED"/>
    <property type="match status" value="1"/>
</dbReference>
<proteinExistence type="predicted"/>
<evidence type="ECO:0000259" key="1">
    <source>
        <dbReference type="SMART" id="SM00470"/>
    </source>
</evidence>
<dbReference type="EMBL" id="QSFX01000008">
    <property type="protein sequence ID" value="RHA89900.1"/>
    <property type="molecule type" value="Genomic_DNA"/>
</dbReference>
<dbReference type="SUPFAM" id="SSF110849">
    <property type="entry name" value="ParB/Sulfiredoxin"/>
    <property type="match status" value="1"/>
</dbReference>
<feature type="domain" description="ParB-like N-terminal" evidence="1">
    <location>
        <begin position="45"/>
        <end position="136"/>
    </location>
</feature>